<dbReference type="OrthoDB" id="668456at2759"/>
<comment type="caution">
    <text evidence="1">The sequence shown here is derived from an EMBL/GenBank/DDBJ whole genome shotgun (WGS) entry which is preliminary data.</text>
</comment>
<evidence type="ECO:0008006" key="3">
    <source>
        <dbReference type="Google" id="ProtNLM"/>
    </source>
</evidence>
<protein>
    <recommendedName>
        <fullName evidence="3">DUF4378 domain-containing protein</fullName>
    </recommendedName>
</protein>
<sequence length="475" mass="53731">MASQKSKPLMLKDYLRDDLGSCSSDGFKSFPRRKCCTTVRFLLEMDLKTKDSNNKNTKRRLLKRSRSKAAPTTTSAWKRASFAVVNAVKLLPFPSVKPLSPSIQIKGLLPKSLSLKLFKNGFSKKGDHHHDQVESQIKGWKTFHEYLEERDPPSDQNTNHSKSNTTVPVAITNPCKISTRTSSDGNGGSWGDSEFTAYSLHSSRVSSENGAVEGKINGLPENNKVGGEIGIIVTEEDSIQRSIANAKEWPSDEKEQFSPVSVLDCPFEDKEEICSPFQSRLVCIEGTKQKLMRKIRRCECLAQLEPLDLEIRIALSKLEDEVIDQSPMQPFSMSTYNNAMLYKDEEESDTYEKACSLFKFVESKIPLVSFNFNAEILILDFLTEKIEENASSVIGNMELEQGLLKMAEEWINGQPQQLILGWEVVNNRKGYIIDMDKDGRWGKLDQQKEEVTLEVEHDIFNYLVDELLLDVLLVP</sequence>
<dbReference type="EMBL" id="BDDD01001974">
    <property type="protein sequence ID" value="GAV79421.1"/>
    <property type="molecule type" value="Genomic_DNA"/>
</dbReference>
<organism evidence="1 2">
    <name type="scientific">Cephalotus follicularis</name>
    <name type="common">Albany pitcher plant</name>
    <dbReference type="NCBI Taxonomy" id="3775"/>
    <lineage>
        <taxon>Eukaryota</taxon>
        <taxon>Viridiplantae</taxon>
        <taxon>Streptophyta</taxon>
        <taxon>Embryophyta</taxon>
        <taxon>Tracheophyta</taxon>
        <taxon>Spermatophyta</taxon>
        <taxon>Magnoliopsida</taxon>
        <taxon>eudicotyledons</taxon>
        <taxon>Gunneridae</taxon>
        <taxon>Pentapetalae</taxon>
        <taxon>rosids</taxon>
        <taxon>fabids</taxon>
        <taxon>Oxalidales</taxon>
        <taxon>Cephalotaceae</taxon>
        <taxon>Cephalotus</taxon>
    </lineage>
</organism>
<reference evidence="2" key="1">
    <citation type="submission" date="2016-04" db="EMBL/GenBank/DDBJ databases">
        <title>Cephalotus genome sequencing.</title>
        <authorList>
            <person name="Fukushima K."/>
            <person name="Hasebe M."/>
            <person name="Fang X."/>
        </authorList>
    </citation>
    <scope>NUCLEOTIDE SEQUENCE [LARGE SCALE GENOMIC DNA]</scope>
    <source>
        <strain evidence="2">cv. St1</strain>
    </source>
</reference>
<dbReference type="PANTHER" id="PTHR33623:SF4">
    <property type="entry name" value="DUF4378 DOMAIN-CONTAINING PROTEIN"/>
    <property type="match status" value="1"/>
</dbReference>
<evidence type="ECO:0000313" key="2">
    <source>
        <dbReference type="Proteomes" id="UP000187406"/>
    </source>
</evidence>
<dbReference type="InParanoid" id="A0A1Q3CH71"/>
<dbReference type="STRING" id="3775.A0A1Q3CH71"/>
<dbReference type="PANTHER" id="PTHR33623">
    <property type="entry name" value="OS04G0572500 PROTEIN"/>
    <property type="match status" value="1"/>
</dbReference>
<name>A0A1Q3CH71_CEPFO</name>
<accession>A0A1Q3CH71</accession>
<evidence type="ECO:0000313" key="1">
    <source>
        <dbReference type="EMBL" id="GAV79421.1"/>
    </source>
</evidence>
<keyword evidence="2" id="KW-1185">Reference proteome</keyword>
<proteinExistence type="predicted"/>
<gene>
    <name evidence="1" type="ORF">CFOL_v3_22886</name>
</gene>
<dbReference type="AlphaFoldDB" id="A0A1Q3CH71"/>
<dbReference type="FunCoup" id="A0A1Q3CH71">
    <property type="interactions" value="13"/>
</dbReference>
<dbReference type="Proteomes" id="UP000187406">
    <property type="component" value="Unassembled WGS sequence"/>
</dbReference>